<feature type="transmembrane region" description="Helical" evidence="6">
    <location>
        <begin position="346"/>
        <end position="367"/>
    </location>
</feature>
<dbReference type="Proteomes" id="UP001165368">
    <property type="component" value="Unassembled WGS sequence"/>
</dbReference>
<feature type="transmembrane region" description="Helical" evidence="6">
    <location>
        <begin position="28"/>
        <end position="52"/>
    </location>
</feature>
<organism evidence="7 8">
    <name type="scientific">Arthrobacter hankyongi</name>
    <dbReference type="NCBI Taxonomy" id="2904801"/>
    <lineage>
        <taxon>Bacteria</taxon>
        <taxon>Bacillati</taxon>
        <taxon>Actinomycetota</taxon>
        <taxon>Actinomycetes</taxon>
        <taxon>Micrococcales</taxon>
        <taxon>Micrococcaceae</taxon>
        <taxon>Arthrobacter</taxon>
    </lineage>
</organism>
<evidence type="ECO:0000256" key="3">
    <source>
        <dbReference type="ARBA" id="ARBA00022692"/>
    </source>
</evidence>
<evidence type="ECO:0000313" key="8">
    <source>
        <dbReference type="Proteomes" id="UP001165368"/>
    </source>
</evidence>
<feature type="transmembrane region" description="Helical" evidence="6">
    <location>
        <begin position="286"/>
        <end position="309"/>
    </location>
</feature>
<evidence type="ECO:0000256" key="1">
    <source>
        <dbReference type="ARBA" id="ARBA00004651"/>
    </source>
</evidence>
<gene>
    <name evidence="7" type="ORF">LVY72_07870</name>
</gene>
<dbReference type="RefSeq" id="WP_237819447.1">
    <property type="nucleotide sequence ID" value="NZ_JAKLTQ010000004.1"/>
</dbReference>
<keyword evidence="3 6" id="KW-0812">Transmembrane</keyword>
<evidence type="ECO:0000256" key="5">
    <source>
        <dbReference type="ARBA" id="ARBA00023136"/>
    </source>
</evidence>
<reference evidence="7" key="1">
    <citation type="submission" date="2022-01" db="EMBL/GenBank/DDBJ databases">
        <authorList>
            <person name="Jo J.-H."/>
            <person name="Im W.-T."/>
        </authorList>
    </citation>
    <scope>NUCLEOTIDE SEQUENCE</scope>
    <source>
        <strain evidence="7">I2-34</strain>
    </source>
</reference>
<keyword evidence="2" id="KW-1003">Cell membrane</keyword>
<keyword evidence="4 6" id="KW-1133">Transmembrane helix</keyword>
<protein>
    <submittedName>
        <fullName evidence="7">APC family permease</fullName>
    </submittedName>
</protein>
<dbReference type="PANTHER" id="PTHR42770:SF16">
    <property type="entry name" value="AMINO ACID PERMEASE"/>
    <property type="match status" value="1"/>
</dbReference>
<dbReference type="InterPro" id="IPR002293">
    <property type="entry name" value="AA/rel_permease1"/>
</dbReference>
<name>A0ABS9L595_9MICC</name>
<comment type="subcellular location">
    <subcellularLocation>
        <location evidence="1">Cell membrane</location>
        <topology evidence="1">Multi-pass membrane protein</topology>
    </subcellularLocation>
</comment>
<evidence type="ECO:0000256" key="6">
    <source>
        <dbReference type="SAM" id="Phobius"/>
    </source>
</evidence>
<feature type="transmembrane region" description="Helical" evidence="6">
    <location>
        <begin position="373"/>
        <end position="401"/>
    </location>
</feature>
<evidence type="ECO:0000256" key="2">
    <source>
        <dbReference type="ARBA" id="ARBA00022475"/>
    </source>
</evidence>
<comment type="caution">
    <text evidence="7">The sequence shown here is derived from an EMBL/GenBank/DDBJ whole genome shotgun (WGS) entry which is preliminary data.</text>
</comment>
<accession>A0ABS9L595</accession>
<feature type="transmembrane region" description="Helical" evidence="6">
    <location>
        <begin position="166"/>
        <end position="184"/>
    </location>
</feature>
<feature type="transmembrane region" description="Helical" evidence="6">
    <location>
        <begin position="413"/>
        <end position="433"/>
    </location>
</feature>
<dbReference type="InterPro" id="IPR050367">
    <property type="entry name" value="APC_superfamily"/>
</dbReference>
<dbReference type="PIRSF" id="PIRSF006060">
    <property type="entry name" value="AA_transporter"/>
    <property type="match status" value="1"/>
</dbReference>
<keyword evidence="8" id="KW-1185">Reference proteome</keyword>
<feature type="transmembrane region" description="Helical" evidence="6">
    <location>
        <begin position="99"/>
        <end position="127"/>
    </location>
</feature>
<dbReference type="PANTHER" id="PTHR42770">
    <property type="entry name" value="AMINO ACID TRANSPORTER-RELATED"/>
    <property type="match status" value="1"/>
</dbReference>
<dbReference type="EMBL" id="JAKLTQ010000004">
    <property type="protein sequence ID" value="MCG2621834.1"/>
    <property type="molecule type" value="Genomic_DNA"/>
</dbReference>
<evidence type="ECO:0000313" key="7">
    <source>
        <dbReference type="EMBL" id="MCG2621834.1"/>
    </source>
</evidence>
<feature type="transmembrane region" description="Helical" evidence="6">
    <location>
        <begin position="244"/>
        <end position="266"/>
    </location>
</feature>
<evidence type="ECO:0000256" key="4">
    <source>
        <dbReference type="ARBA" id="ARBA00022989"/>
    </source>
</evidence>
<dbReference type="Pfam" id="PF13520">
    <property type="entry name" value="AA_permease_2"/>
    <property type="match status" value="1"/>
</dbReference>
<proteinExistence type="predicted"/>
<feature type="transmembrane region" description="Helical" evidence="6">
    <location>
        <begin position="445"/>
        <end position="465"/>
    </location>
</feature>
<keyword evidence="5 6" id="KW-0472">Membrane</keyword>
<feature type="transmembrane region" description="Helical" evidence="6">
    <location>
        <begin position="58"/>
        <end position="78"/>
    </location>
</feature>
<sequence length="498" mass="52489">MATTKNAPSLEGGKHGTQLTGRMGVMSLMLTVLAFSAPLAVVTGYIPVAIIFGGNGTSVAFVIATVILLIFSAGYVAMSKRVDRPGAFYTFVSRGLGKPAGLGTAYLAIISYLLVLVGTYAFIGVVAAGLIQSVGGPAIPWWISAVVSWAAVSTLGYFNIELSAKVLSVVMVLEVLVILIFNAFTLAQGGAEGLSVTPLLPSEFIKGDIGVTMLFAFMVFMGFEATALFREEVRHPNVTIPRATYGAVLFVGVLYALTCYGLIAAYGSDAVDVATNETTDMFANAAGHFVGGIFVQITLIMALTSSFAANVSIHNVIARYTYNLGYDHALPRSLARVHHSHASPHVASNAAAAVAGLLIAIIAVLPIDESILYAQLVAIGTVGVLGLMALVSVAIIAWFATRRSSNSEGIFKIYVAPAISAVSLLFVVVMATVNFHLVAGGEPGQYTWLLIPLPLALLAGIYIALRLRRSNPSRYARLGRDEVDPFHNHTAESLTEAD</sequence>
<dbReference type="Gene3D" id="1.20.1740.10">
    <property type="entry name" value="Amino acid/polyamine transporter I"/>
    <property type="match status" value="1"/>
</dbReference>
<feature type="transmembrane region" description="Helical" evidence="6">
    <location>
        <begin position="204"/>
        <end position="223"/>
    </location>
</feature>
<feature type="transmembrane region" description="Helical" evidence="6">
    <location>
        <begin position="139"/>
        <end position="159"/>
    </location>
</feature>